<comment type="caution">
    <text evidence="1">The sequence shown here is derived from an EMBL/GenBank/DDBJ whole genome shotgun (WGS) entry which is preliminary data.</text>
</comment>
<proteinExistence type="predicted"/>
<dbReference type="OrthoDB" id="339107at2"/>
<dbReference type="AlphaFoldDB" id="A0A0D8ZQQ7"/>
<protein>
    <submittedName>
        <fullName evidence="1">Uncharacterized protein</fullName>
    </submittedName>
</protein>
<keyword evidence="2" id="KW-1185">Reference proteome</keyword>
<name>A0A0D8ZQQ7_9CYAN</name>
<dbReference type="RefSeq" id="WP_045055458.1">
    <property type="nucleotide sequence ID" value="NZ_CAWMDP010000060.1"/>
</dbReference>
<gene>
    <name evidence="1" type="ORF">UH38_14920</name>
</gene>
<dbReference type="Proteomes" id="UP000032452">
    <property type="component" value="Unassembled WGS sequence"/>
</dbReference>
<accession>A0A0D8ZQQ7</accession>
<reference evidence="1 2" key="1">
    <citation type="submission" date="2015-02" db="EMBL/GenBank/DDBJ databases">
        <title>Draft genome of a novel marine cyanobacterium (Chroococcales) isolated from South Atlantic Ocean.</title>
        <authorList>
            <person name="Rigonato J."/>
            <person name="Alvarenga D.O."/>
            <person name="Branco L.H."/>
            <person name="Varani A.M."/>
            <person name="Brandini F.P."/>
            <person name="Fiore M.F."/>
        </authorList>
    </citation>
    <scope>NUCLEOTIDE SEQUENCE [LARGE SCALE GENOMIC DNA]</scope>
    <source>
        <strain evidence="1 2">CENA595</strain>
    </source>
</reference>
<sequence length="113" mass="12947">MYLTAQAQTVLNLVRSQCDRAAENRLTVNRVELAAMMSEVSERSIEAGEPLFDEWAQAARIPDRLHENLRVMYEDYNLHGFPGGNALVLRTILERSPRSLQQYVRELASRKVT</sequence>
<dbReference type="EMBL" id="JYON01000015">
    <property type="protein sequence ID" value="KJH71070.1"/>
    <property type="molecule type" value="Genomic_DNA"/>
</dbReference>
<evidence type="ECO:0000313" key="1">
    <source>
        <dbReference type="EMBL" id="KJH71070.1"/>
    </source>
</evidence>
<organism evidence="1 2">
    <name type="scientific">Aliterella atlantica CENA595</name>
    <dbReference type="NCBI Taxonomy" id="1618023"/>
    <lineage>
        <taxon>Bacteria</taxon>
        <taxon>Bacillati</taxon>
        <taxon>Cyanobacteriota</taxon>
        <taxon>Cyanophyceae</taxon>
        <taxon>Chroococcidiopsidales</taxon>
        <taxon>Aliterellaceae</taxon>
        <taxon>Aliterella</taxon>
    </lineage>
</organism>
<dbReference type="STRING" id="1618023.UH38_14920"/>
<evidence type="ECO:0000313" key="2">
    <source>
        <dbReference type="Proteomes" id="UP000032452"/>
    </source>
</evidence>